<gene>
    <name evidence="2" type="ORF">Pmar_PMAR003398</name>
</gene>
<dbReference type="OrthoDB" id="10496306at2759"/>
<sequence>MPMQSTVHTNKTPFHGPKAPLDRLSPDSRRACEHELGAVGTPVVSTRASLSPPSPTPTRGSDGIERLAVLLKDSIMSSMEARLSKLEDDMRNQIGTLMTHVQMVDHRVEIARIEQKELGEEVQSKMQGIQDVLTVHRGQFLNAVATVEKSVASAVAAELSRGCVSPAPVAAPVGSSVVTPCSRNTPGSLSAQEFTPQRSTPLNHAIDLSTKLASALSESGFHVHREAFNYIISWDTDVLNLRRGYLMWAFKAAGLHKDAIRPYPHGPGLLDCMILFKAGIREHHIPTLVSFMTRVVEIAGTAQSTLMDSARRETDEAATARMFRQMVSQYPGMVSVREELGRWVANEGFDPALLLMPHATINPAL</sequence>
<name>C5KH78_PERM5</name>
<dbReference type="RefSeq" id="XP_002784144.1">
    <property type="nucleotide sequence ID" value="XM_002784098.1"/>
</dbReference>
<evidence type="ECO:0000313" key="3">
    <source>
        <dbReference type="Proteomes" id="UP000007800"/>
    </source>
</evidence>
<accession>C5KH78</accession>
<evidence type="ECO:0000256" key="1">
    <source>
        <dbReference type="SAM" id="MobiDB-lite"/>
    </source>
</evidence>
<feature type="compositionally biased region" description="Polar residues" evidence="1">
    <location>
        <begin position="1"/>
        <end position="12"/>
    </location>
</feature>
<dbReference type="EMBL" id="GG673069">
    <property type="protein sequence ID" value="EER15940.1"/>
    <property type="molecule type" value="Genomic_DNA"/>
</dbReference>
<protein>
    <submittedName>
        <fullName evidence="2">Uncharacterized protein</fullName>
    </submittedName>
</protein>
<feature type="compositionally biased region" description="Basic and acidic residues" evidence="1">
    <location>
        <begin position="20"/>
        <end position="36"/>
    </location>
</feature>
<organism evidence="3">
    <name type="scientific">Perkinsus marinus (strain ATCC 50983 / TXsc)</name>
    <dbReference type="NCBI Taxonomy" id="423536"/>
    <lineage>
        <taxon>Eukaryota</taxon>
        <taxon>Sar</taxon>
        <taxon>Alveolata</taxon>
        <taxon>Perkinsozoa</taxon>
        <taxon>Perkinsea</taxon>
        <taxon>Perkinsida</taxon>
        <taxon>Perkinsidae</taxon>
        <taxon>Perkinsus</taxon>
    </lineage>
</organism>
<feature type="region of interest" description="Disordered" evidence="1">
    <location>
        <begin position="1"/>
        <end position="62"/>
    </location>
</feature>
<dbReference type="Proteomes" id="UP000007800">
    <property type="component" value="Unassembled WGS sequence"/>
</dbReference>
<dbReference type="AlphaFoldDB" id="C5KH78"/>
<evidence type="ECO:0000313" key="2">
    <source>
        <dbReference type="EMBL" id="EER15940.1"/>
    </source>
</evidence>
<reference evidence="2 3" key="1">
    <citation type="submission" date="2008-07" db="EMBL/GenBank/DDBJ databases">
        <authorList>
            <person name="El-Sayed N."/>
            <person name="Caler E."/>
            <person name="Inman J."/>
            <person name="Amedeo P."/>
            <person name="Hass B."/>
            <person name="Wortman J."/>
        </authorList>
    </citation>
    <scope>NUCLEOTIDE SEQUENCE [LARGE SCALE GENOMIC DNA]</scope>
    <source>
        <strain evidence="3">ATCC 50983 / TXsc</strain>
    </source>
</reference>
<dbReference type="GeneID" id="9060852"/>
<proteinExistence type="predicted"/>
<dbReference type="InParanoid" id="C5KH78"/>
<keyword evidence="3" id="KW-1185">Reference proteome</keyword>